<dbReference type="AlphaFoldDB" id="A0A0R2KPT2"/>
<dbReference type="Gene3D" id="3.40.50.1000">
    <property type="entry name" value="HAD superfamily/HAD-like"/>
    <property type="match status" value="1"/>
</dbReference>
<dbReference type="PROSITE" id="PS50846">
    <property type="entry name" value="HMA_2"/>
    <property type="match status" value="1"/>
</dbReference>
<keyword evidence="12" id="KW-0813">Transport</keyword>
<dbReference type="PRINTS" id="PR00119">
    <property type="entry name" value="CATATPASE"/>
</dbReference>
<dbReference type="InterPro" id="IPR059000">
    <property type="entry name" value="ATPase_P-type_domA"/>
</dbReference>
<evidence type="ECO:0000259" key="16">
    <source>
        <dbReference type="PROSITE" id="PS50846"/>
    </source>
</evidence>
<feature type="transmembrane region" description="Helical" evidence="15">
    <location>
        <begin position="164"/>
        <end position="186"/>
    </location>
</feature>
<evidence type="ECO:0000256" key="12">
    <source>
        <dbReference type="ARBA" id="ARBA00023065"/>
    </source>
</evidence>
<dbReference type="NCBIfam" id="TIGR01525">
    <property type="entry name" value="ATPase-IB_hvy"/>
    <property type="match status" value="1"/>
</dbReference>
<feature type="transmembrane region" description="Helical" evidence="15">
    <location>
        <begin position="192"/>
        <end position="210"/>
    </location>
</feature>
<evidence type="ECO:0000256" key="3">
    <source>
        <dbReference type="ARBA" id="ARBA00012517"/>
    </source>
</evidence>
<evidence type="ECO:0000256" key="13">
    <source>
        <dbReference type="ARBA" id="ARBA00023136"/>
    </source>
</evidence>
<dbReference type="RefSeq" id="WP_035463506.1">
    <property type="nucleotide sequence ID" value="NZ_AUHP01000015.1"/>
</dbReference>
<dbReference type="InterPro" id="IPR001757">
    <property type="entry name" value="P_typ_ATPase"/>
</dbReference>
<dbReference type="CDD" id="cd00371">
    <property type="entry name" value="HMA"/>
    <property type="match status" value="1"/>
</dbReference>
<dbReference type="PROSITE" id="PS01047">
    <property type="entry name" value="HMA_1"/>
    <property type="match status" value="1"/>
</dbReference>
<dbReference type="PANTHER" id="PTHR43520">
    <property type="entry name" value="ATP7, ISOFORM B"/>
    <property type="match status" value="1"/>
</dbReference>
<dbReference type="GO" id="GO:0005886">
    <property type="term" value="C:plasma membrane"/>
    <property type="evidence" value="ECO:0007669"/>
    <property type="project" value="UniProtKB-SubCell"/>
</dbReference>
<feature type="transmembrane region" description="Helical" evidence="15">
    <location>
        <begin position="126"/>
        <end position="143"/>
    </location>
</feature>
<keyword evidence="13 15" id="KW-0472">Membrane</keyword>
<dbReference type="STRING" id="1122146.IV53_GL001219"/>
<dbReference type="PRINTS" id="PR00943">
    <property type="entry name" value="CUATPASE"/>
</dbReference>
<dbReference type="InterPro" id="IPR036163">
    <property type="entry name" value="HMA_dom_sf"/>
</dbReference>
<dbReference type="GO" id="GO:0140581">
    <property type="term" value="F:P-type monovalent copper transporter activity"/>
    <property type="evidence" value="ECO:0007669"/>
    <property type="project" value="UniProtKB-EC"/>
</dbReference>
<evidence type="ECO:0000256" key="15">
    <source>
        <dbReference type="RuleBase" id="RU362081"/>
    </source>
</evidence>
<dbReference type="Gene3D" id="3.30.70.100">
    <property type="match status" value="1"/>
</dbReference>
<dbReference type="PATRIC" id="fig|1122146.4.peg.1256"/>
<dbReference type="EC" id="7.2.2.8" evidence="3"/>
<feature type="transmembrane region" description="Helical" evidence="15">
    <location>
        <begin position="345"/>
        <end position="367"/>
    </location>
</feature>
<evidence type="ECO:0000256" key="8">
    <source>
        <dbReference type="ARBA" id="ARBA00022840"/>
    </source>
</evidence>
<dbReference type="FunFam" id="3.30.70.100:FF:000005">
    <property type="entry name" value="Copper-exporting P-type ATPase A"/>
    <property type="match status" value="1"/>
</dbReference>
<dbReference type="InterPro" id="IPR023299">
    <property type="entry name" value="ATPase_P-typ_cyto_dom_N"/>
</dbReference>
<dbReference type="PANTHER" id="PTHR43520:SF8">
    <property type="entry name" value="P-TYPE CU(+) TRANSPORTER"/>
    <property type="match status" value="1"/>
</dbReference>
<dbReference type="SUPFAM" id="SSF55008">
    <property type="entry name" value="HMA, heavy metal-associated domain"/>
    <property type="match status" value="1"/>
</dbReference>
<dbReference type="EMBL" id="JQBZ01000011">
    <property type="protein sequence ID" value="KRN89541.1"/>
    <property type="molecule type" value="Genomic_DNA"/>
</dbReference>
<keyword evidence="9" id="KW-1278">Translocase</keyword>
<keyword evidence="5 15" id="KW-0479">Metal-binding</keyword>
<evidence type="ECO:0000256" key="6">
    <source>
        <dbReference type="ARBA" id="ARBA00022741"/>
    </source>
</evidence>
<dbReference type="Pfam" id="PF00702">
    <property type="entry name" value="Hydrolase"/>
    <property type="match status" value="1"/>
</dbReference>
<dbReference type="InterPro" id="IPR027256">
    <property type="entry name" value="P-typ_ATPase_IB"/>
</dbReference>
<dbReference type="PROSITE" id="PS00154">
    <property type="entry name" value="ATPASE_E1_E2"/>
    <property type="match status" value="1"/>
</dbReference>
<evidence type="ECO:0000256" key="2">
    <source>
        <dbReference type="ARBA" id="ARBA00006024"/>
    </source>
</evidence>
<dbReference type="InterPro" id="IPR036412">
    <property type="entry name" value="HAD-like_sf"/>
</dbReference>
<keyword evidence="6 15" id="KW-0547">Nucleotide-binding</keyword>
<dbReference type="SFLD" id="SFLDS00003">
    <property type="entry name" value="Haloacid_Dehalogenase"/>
    <property type="match status" value="1"/>
</dbReference>
<feature type="transmembrane region" description="Helical" evidence="15">
    <location>
        <begin position="714"/>
        <end position="734"/>
    </location>
</feature>
<dbReference type="GO" id="GO:0055070">
    <property type="term" value="P:copper ion homeostasis"/>
    <property type="evidence" value="ECO:0007669"/>
    <property type="project" value="TreeGrafter"/>
</dbReference>
<gene>
    <name evidence="17" type="ORF">IV53_GL001219</name>
</gene>
<accession>A0A0R2KPT2</accession>
<dbReference type="Proteomes" id="UP000051500">
    <property type="component" value="Unassembled WGS sequence"/>
</dbReference>
<dbReference type="NCBIfam" id="TIGR01494">
    <property type="entry name" value="ATPase_P-type"/>
    <property type="match status" value="1"/>
</dbReference>
<dbReference type="GO" id="GO:0016887">
    <property type="term" value="F:ATP hydrolysis activity"/>
    <property type="evidence" value="ECO:0007669"/>
    <property type="project" value="InterPro"/>
</dbReference>
<evidence type="ECO:0000256" key="14">
    <source>
        <dbReference type="ARBA" id="ARBA00049289"/>
    </source>
</evidence>
<evidence type="ECO:0000256" key="9">
    <source>
        <dbReference type="ARBA" id="ARBA00022967"/>
    </source>
</evidence>
<comment type="subcellular location">
    <subcellularLocation>
        <location evidence="1">Cell membrane</location>
        <topology evidence="1">Multi-pass membrane protein</topology>
    </subcellularLocation>
</comment>
<name>A0A0R2KPT2_9LACO</name>
<dbReference type="Gene3D" id="3.40.1110.10">
    <property type="entry name" value="Calcium-transporting ATPase, cytoplasmic domain N"/>
    <property type="match status" value="1"/>
</dbReference>
<dbReference type="FunFam" id="2.70.150.10:FF:000002">
    <property type="entry name" value="Copper-transporting ATPase 1, putative"/>
    <property type="match status" value="1"/>
</dbReference>
<dbReference type="InterPro" id="IPR006121">
    <property type="entry name" value="HMA_dom"/>
</dbReference>
<evidence type="ECO:0000313" key="17">
    <source>
        <dbReference type="EMBL" id="KRN89541.1"/>
    </source>
</evidence>
<feature type="transmembrane region" description="Helical" evidence="15">
    <location>
        <begin position="98"/>
        <end position="120"/>
    </location>
</feature>
<dbReference type="SFLD" id="SFLDG00002">
    <property type="entry name" value="C1.7:_P-type_atpase_like"/>
    <property type="match status" value="1"/>
</dbReference>
<dbReference type="InterPro" id="IPR018303">
    <property type="entry name" value="ATPase_P-typ_P_site"/>
</dbReference>
<dbReference type="CDD" id="cd02094">
    <property type="entry name" value="P-type_ATPase_Cu-like"/>
    <property type="match status" value="1"/>
</dbReference>
<sequence>MAEQEEQYKLTGMVCASCAQAVEKAIAKLPGVTEVNVNLAVERMKVKVDGNSLSPEQIIKAVEKAGYGAELAQDLTRESNEKEQAEKKESLKVKRNRMVGALALSVILMFVAMTKSFLGANVSQEIIKAFIELVLTIPILWFGRDFLIVGSKALKNLAPNMDSLVLLGSGISFLYSLVNTIIMVVTQNSQPLYYEASGMILALIMLGKYLEAVSKQKTTTAMTSLLTLIPKTAIKLDDQDQPHEVQVDSIKVGDRILVKSGQTIPVDGQILEGSTTVDNSMLTGESLPISKFVGDEVVGGSLNQNGQIVYRATRVGEDTALAQIIKLVADAQGSKAPIARLADKIAGVFVPVIMVIALLGFIGWMLAGSTFAFAVNIFVAVVVIACPCALGLATPTAIMVATGKGAKFGVLFKDGAALESLTKIDTIVFDKTGTITQGTPVVTDVIVKDGFTKETVLQYAASLEFYTEHPLAKAILDANEKESLKVSDFETLPGLGIKGQLADKQIYVGNNRLIEQTKLTRDHKLAQAVAKMRSQGQTLVYVAAEQDVIGVIAISDPIKADSAYVIEQLNHKGVKTVLLTGDNKETAQKIGQEAGITEIISDVLPDGKAAVIKQLQERGDKVAMVGDGINDAPALTQADIGIAIGTGTDVAVESAQVILMDPELSALLTAYELSYKTMFNIKENLFWAFFYNILGVPIALGVLTLFGGPFLNPMIAAGAMGFSSVTVVLNALRLNRFKPKMFSK</sequence>
<dbReference type="GO" id="GO:0005507">
    <property type="term" value="F:copper ion binding"/>
    <property type="evidence" value="ECO:0007669"/>
    <property type="project" value="TreeGrafter"/>
</dbReference>
<dbReference type="InterPro" id="IPR017969">
    <property type="entry name" value="Heavy-metal-associated_CS"/>
</dbReference>
<feature type="transmembrane region" description="Helical" evidence="15">
    <location>
        <begin position="685"/>
        <end position="708"/>
    </location>
</feature>
<evidence type="ECO:0000256" key="11">
    <source>
        <dbReference type="ARBA" id="ARBA00023008"/>
    </source>
</evidence>
<dbReference type="InterPro" id="IPR023298">
    <property type="entry name" value="ATPase_P-typ_TM_dom_sf"/>
</dbReference>
<evidence type="ECO:0000256" key="5">
    <source>
        <dbReference type="ARBA" id="ARBA00022723"/>
    </source>
</evidence>
<evidence type="ECO:0000256" key="1">
    <source>
        <dbReference type="ARBA" id="ARBA00004651"/>
    </source>
</evidence>
<keyword evidence="4 15" id="KW-0812">Transmembrane</keyword>
<feature type="domain" description="HMA" evidence="16">
    <location>
        <begin position="4"/>
        <end position="70"/>
    </location>
</feature>
<keyword evidence="12" id="KW-0406">Ion transport</keyword>
<evidence type="ECO:0000256" key="10">
    <source>
        <dbReference type="ARBA" id="ARBA00022989"/>
    </source>
</evidence>
<dbReference type="SFLD" id="SFLDF00027">
    <property type="entry name" value="p-type_atpase"/>
    <property type="match status" value="1"/>
</dbReference>
<dbReference type="SUPFAM" id="SSF81653">
    <property type="entry name" value="Calcium ATPase, transduction domain A"/>
    <property type="match status" value="1"/>
</dbReference>
<dbReference type="Pfam" id="PF00403">
    <property type="entry name" value="HMA"/>
    <property type="match status" value="1"/>
</dbReference>
<dbReference type="Pfam" id="PF00122">
    <property type="entry name" value="E1-E2_ATPase"/>
    <property type="match status" value="1"/>
</dbReference>
<comment type="caution">
    <text evidence="17">The sequence shown here is derived from an EMBL/GenBank/DDBJ whole genome shotgun (WGS) entry which is preliminary data.</text>
</comment>
<keyword evidence="18" id="KW-1185">Reference proteome</keyword>
<dbReference type="InterPro" id="IPR023214">
    <property type="entry name" value="HAD_sf"/>
</dbReference>
<dbReference type="Gene3D" id="2.70.150.10">
    <property type="entry name" value="Calcium-transporting ATPase, cytoplasmic transduction domain A"/>
    <property type="match status" value="1"/>
</dbReference>
<keyword evidence="11" id="KW-0186">Copper</keyword>
<dbReference type="NCBIfam" id="TIGR01511">
    <property type="entry name" value="ATPase-IB1_Cu"/>
    <property type="match status" value="1"/>
</dbReference>
<organism evidence="17 18">
    <name type="scientific">Ligilactobacillus ceti DSM 22408</name>
    <dbReference type="NCBI Taxonomy" id="1122146"/>
    <lineage>
        <taxon>Bacteria</taxon>
        <taxon>Bacillati</taxon>
        <taxon>Bacillota</taxon>
        <taxon>Bacilli</taxon>
        <taxon>Lactobacillales</taxon>
        <taxon>Lactobacillaceae</taxon>
        <taxon>Ligilactobacillus</taxon>
    </lineage>
</organism>
<dbReference type="SUPFAM" id="SSF56784">
    <property type="entry name" value="HAD-like"/>
    <property type="match status" value="1"/>
</dbReference>
<comment type="similarity">
    <text evidence="2 15">Belongs to the cation transport ATPase (P-type) (TC 3.A.3) family. Type IB subfamily.</text>
</comment>
<evidence type="ECO:0000256" key="4">
    <source>
        <dbReference type="ARBA" id="ARBA00022692"/>
    </source>
</evidence>
<dbReference type="GO" id="GO:0043682">
    <property type="term" value="F:P-type divalent copper transporter activity"/>
    <property type="evidence" value="ECO:0007669"/>
    <property type="project" value="TreeGrafter"/>
</dbReference>
<dbReference type="SUPFAM" id="SSF81665">
    <property type="entry name" value="Calcium ATPase, transmembrane domain M"/>
    <property type="match status" value="1"/>
</dbReference>
<dbReference type="InterPro" id="IPR008250">
    <property type="entry name" value="ATPase_P-typ_transduc_dom_A_sf"/>
</dbReference>
<keyword evidence="8 15" id="KW-0067">ATP-binding</keyword>
<feature type="transmembrane region" description="Helical" evidence="15">
    <location>
        <begin position="373"/>
        <end position="394"/>
    </location>
</feature>
<dbReference type="OrthoDB" id="9813266at2"/>
<keyword evidence="7" id="KW-0187">Copper transport</keyword>
<proteinExistence type="inferred from homology"/>
<keyword evidence="10 15" id="KW-1133">Transmembrane helix</keyword>
<dbReference type="InterPro" id="IPR044492">
    <property type="entry name" value="P_typ_ATPase_HD_dom"/>
</dbReference>
<comment type="catalytic activity">
    <reaction evidence="14">
        <text>Cu(+)(in) + ATP + H2O = Cu(+)(out) + ADP + phosphate + H(+)</text>
        <dbReference type="Rhea" id="RHEA:25792"/>
        <dbReference type="ChEBI" id="CHEBI:15377"/>
        <dbReference type="ChEBI" id="CHEBI:15378"/>
        <dbReference type="ChEBI" id="CHEBI:30616"/>
        <dbReference type="ChEBI" id="CHEBI:43474"/>
        <dbReference type="ChEBI" id="CHEBI:49552"/>
        <dbReference type="ChEBI" id="CHEBI:456216"/>
        <dbReference type="EC" id="7.2.2.8"/>
    </reaction>
</comment>
<dbReference type="eggNOG" id="COG2217">
    <property type="taxonomic scope" value="Bacteria"/>
</dbReference>
<dbReference type="GO" id="GO:0005524">
    <property type="term" value="F:ATP binding"/>
    <property type="evidence" value="ECO:0007669"/>
    <property type="project" value="UniProtKB-UniRule"/>
</dbReference>
<evidence type="ECO:0000256" key="7">
    <source>
        <dbReference type="ARBA" id="ARBA00022796"/>
    </source>
</evidence>
<reference evidence="17 18" key="1">
    <citation type="journal article" date="2015" name="Genome Announc.">
        <title>Expanding the biotechnology potential of lactobacilli through comparative genomics of 213 strains and associated genera.</title>
        <authorList>
            <person name="Sun Z."/>
            <person name="Harris H.M."/>
            <person name="McCann A."/>
            <person name="Guo C."/>
            <person name="Argimon S."/>
            <person name="Zhang W."/>
            <person name="Yang X."/>
            <person name="Jeffery I.B."/>
            <person name="Cooney J.C."/>
            <person name="Kagawa T.F."/>
            <person name="Liu W."/>
            <person name="Song Y."/>
            <person name="Salvetti E."/>
            <person name="Wrobel A."/>
            <person name="Rasinkangas P."/>
            <person name="Parkhill J."/>
            <person name="Rea M.C."/>
            <person name="O'Sullivan O."/>
            <person name="Ritari J."/>
            <person name="Douillard F.P."/>
            <person name="Paul Ross R."/>
            <person name="Yang R."/>
            <person name="Briner A.E."/>
            <person name="Felis G.E."/>
            <person name="de Vos W.M."/>
            <person name="Barrangou R."/>
            <person name="Klaenhammer T.R."/>
            <person name="Caufield P.W."/>
            <person name="Cui Y."/>
            <person name="Zhang H."/>
            <person name="O'Toole P.W."/>
        </authorList>
    </citation>
    <scope>NUCLEOTIDE SEQUENCE [LARGE SCALE GENOMIC DNA]</scope>
    <source>
        <strain evidence="17 18">DSM 22408</strain>
    </source>
</reference>
<protein>
    <recommendedName>
        <fullName evidence="3">P-type Cu(+) transporter</fullName>
        <ecNumber evidence="3">7.2.2.8</ecNumber>
    </recommendedName>
</protein>
<evidence type="ECO:0000313" key="18">
    <source>
        <dbReference type="Proteomes" id="UP000051500"/>
    </source>
</evidence>
<keyword evidence="15" id="KW-1003">Cell membrane</keyword>